<sequence>MKKPLSDQQRLTPILDAANQIIQAYESLPDGTLPDGDFRFFAFVKLTEIIGEAASKLTPEFRQEQPAVQWRKIIGLRHILVHDYDTIDEKALWQVIRHDIPVLRDWLQQFLTSPAL</sequence>
<dbReference type="PANTHER" id="PTHR34139:SF1">
    <property type="entry name" value="RNASE MJ1380-RELATED"/>
    <property type="match status" value="1"/>
</dbReference>
<dbReference type="Gene3D" id="1.20.120.580">
    <property type="entry name" value="bsu32300-like"/>
    <property type="match status" value="1"/>
</dbReference>
<evidence type="ECO:0000256" key="1">
    <source>
        <dbReference type="ARBA" id="ARBA00022553"/>
    </source>
</evidence>
<proteinExistence type="inferred from homology"/>
<evidence type="ECO:0000256" key="5">
    <source>
        <dbReference type="ARBA" id="ARBA00022801"/>
    </source>
</evidence>
<keyword evidence="1" id="KW-0597">Phosphoprotein</keyword>
<comment type="caution">
    <text evidence="7">The sequence shown here is derived from an EMBL/GenBank/DDBJ whole genome shotgun (WGS) entry which is preliminary data.</text>
</comment>
<keyword evidence="5" id="KW-0378">Hydrolase</keyword>
<protein>
    <submittedName>
        <fullName evidence="7">DUF86 domain-containing protein</fullName>
    </submittedName>
</protein>
<evidence type="ECO:0000313" key="8">
    <source>
        <dbReference type="Proteomes" id="UP001500567"/>
    </source>
</evidence>
<organism evidence="7 8">
    <name type="scientific">Hymenobacter fastidiosus</name>
    <dbReference type="NCBI Taxonomy" id="486264"/>
    <lineage>
        <taxon>Bacteria</taxon>
        <taxon>Pseudomonadati</taxon>
        <taxon>Bacteroidota</taxon>
        <taxon>Cytophagia</taxon>
        <taxon>Cytophagales</taxon>
        <taxon>Hymenobacteraceae</taxon>
        <taxon>Hymenobacter</taxon>
    </lineage>
</organism>
<name>A0ABP7SCL4_9BACT</name>
<dbReference type="Proteomes" id="UP001500567">
    <property type="component" value="Unassembled WGS sequence"/>
</dbReference>
<evidence type="ECO:0000256" key="3">
    <source>
        <dbReference type="ARBA" id="ARBA00022722"/>
    </source>
</evidence>
<dbReference type="EMBL" id="BAABDJ010000022">
    <property type="protein sequence ID" value="GAA4009749.1"/>
    <property type="molecule type" value="Genomic_DNA"/>
</dbReference>
<dbReference type="InterPro" id="IPR037038">
    <property type="entry name" value="HepT-like_sf"/>
</dbReference>
<dbReference type="Pfam" id="PF01934">
    <property type="entry name" value="HepT-like"/>
    <property type="match status" value="1"/>
</dbReference>
<evidence type="ECO:0000313" key="7">
    <source>
        <dbReference type="EMBL" id="GAA4009749.1"/>
    </source>
</evidence>
<keyword evidence="2" id="KW-1277">Toxin-antitoxin system</keyword>
<dbReference type="RefSeq" id="WP_345073072.1">
    <property type="nucleotide sequence ID" value="NZ_BAABDJ010000022.1"/>
</dbReference>
<evidence type="ECO:0000256" key="2">
    <source>
        <dbReference type="ARBA" id="ARBA00022649"/>
    </source>
</evidence>
<dbReference type="InterPro" id="IPR008201">
    <property type="entry name" value="HepT-like"/>
</dbReference>
<keyword evidence="8" id="KW-1185">Reference proteome</keyword>
<evidence type="ECO:0000256" key="4">
    <source>
        <dbReference type="ARBA" id="ARBA00022741"/>
    </source>
</evidence>
<gene>
    <name evidence="7" type="ORF">GCM10022408_22350</name>
</gene>
<comment type="similarity">
    <text evidence="6">Belongs to the HepT RNase toxin family.</text>
</comment>
<keyword evidence="4" id="KW-0547">Nucleotide-binding</keyword>
<reference evidence="8" key="1">
    <citation type="journal article" date="2019" name="Int. J. Syst. Evol. Microbiol.">
        <title>The Global Catalogue of Microorganisms (GCM) 10K type strain sequencing project: providing services to taxonomists for standard genome sequencing and annotation.</title>
        <authorList>
            <consortium name="The Broad Institute Genomics Platform"/>
            <consortium name="The Broad Institute Genome Sequencing Center for Infectious Disease"/>
            <person name="Wu L."/>
            <person name="Ma J."/>
        </authorList>
    </citation>
    <scope>NUCLEOTIDE SEQUENCE [LARGE SCALE GENOMIC DNA]</scope>
    <source>
        <strain evidence="8">JCM 17224</strain>
    </source>
</reference>
<dbReference type="InterPro" id="IPR051813">
    <property type="entry name" value="HepT_RNase_toxin"/>
</dbReference>
<accession>A0ABP7SCL4</accession>
<dbReference type="PANTHER" id="PTHR34139">
    <property type="entry name" value="UPF0331 PROTEIN MJ0127"/>
    <property type="match status" value="1"/>
</dbReference>
<evidence type="ECO:0000256" key="6">
    <source>
        <dbReference type="ARBA" id="ARBA00024207"/>
    </source>
</evidence>
<keyword evidence="3" id="KW-0540">Nuclease</keyword>